<organism evidence="2 3">
    <name type="scientific">Candidatus Falkowbacteria bacterium RIFOXYC2_FULL_36_12</name>
    <dbReference type="NCBI Taxonomy" id="1798002"/>
    <lineage>
        <taxon>Bacteria</taxon>
        <taxon>Candidatus Falkowiibacteriota</taxon>
    </lineage>
</organism>
<name>A0A1F5T061_9BACT</name>
<feature type="transmembrane region" description="Helical" evidence="1">
    <location>
        <begin position="20"/>
        <end position="37"/>
    </location>
</feature>
<keyword evidence="1" id="KW-1133">Transmembrane helix</keyword>
<accession>A0A1F5T061</accession>
<evidence type="ECO:0000256" key="1">
    <source>
        <dbReference type="SAM" id="Phobius"/>
    </source>
</evidence>
<comment type="caution">
    <text evidence="2">The sequence shown here is derived from an EMBL/GenBank/DDBJ whole genome shotgun (WGS) entry which is preliminary data.</text>
</comment>
<gene>
    <name evidence="2" type="ORF">A2478_03390</name>
</gene>
<dbReference type="Proteomes" id="UP000179001">
    <property type="component" value="Unassembled WGS sequence"/>
</dbReference>
<sequence length="378" mass="44359">MEGAKMNAKKRFKSYYLPRIFLILLAVIVAGGFWLAANTSANDAYEKCVEEWENALFLDKYSCLDRNEYPCLNDCETYNNRLKYEAPVLIARGQNMVDYSYMVHYSCVAVLDFSQFYGSAALLAIDNRYFNDEFISLLMSKDQKELAETLLQHKFKQLIENENWIPAWQMLEQAPWLKSVLTMTTNDLFSGLLSMNFGHSWGFNWTCTEAINLVEKYDLQSHPAFIQSTLPRCFDSQKGRNLPCMVLDLQFRYHFHGITLVNEFSQCFTQMFEDNIVTVDEARIYYENAQRFDFQPEQKKYFAWVYLLSLMKSASSETEMMTAINLMDDYGISQQELKDMLEIPERMNLLRLQYRMSILPRNVVEDCLPEKVEEYGNE</sequence>
<dbReference type="EMBL" id="MFGJ01000006">
    <property type="protein sequence ID" value="OGF32340.1"/>
    <property type="molecule type" value="Genomic_DNA"/>
</dbReference>
<dbReference type="AlphaFoldDB" id="A0A1F5T061"/>
<proteinExistence type="predicted"/>
<evidence type="ECO:0000313" key="3">
    <source>
        <dbReference type="Proteomes" id="UP000179001"/>
    </source>
</evidence>
<keyword evidence="1" id="KW-0472">Membrane</keyword>
<evidence type="ECO:0000313" key="2">
    <source>
        <dbReference type="EMBL" id="OGF32340.1"/>
    </source>
</evidence>
<reference evidence="2 3" key="1">
    <citation type="journal article" date="2016" name="Nat. Commun.">
        <title>Thousands of microbial genomes shed light on interconnected biogeochemical processes in an aquifer system.</title>
        <authorList>
            <person name="Anantharaman K."/>
            <person name="Brown C.T."/>
            <person name="Hug L.A."/>
            <person name="Sharon I."/>
            <person name="Castelle C.J."/>
            <person name="Probst A.J."/>
            <person name="Thomas B.C."/>
            <person name="Singh A."/>
            <person name="Wilkins M.J."/>
            <person name="Karaoz U."/>
            <person name="Brodie E.L."/>
            <person name="Williams K.H."/>
            <person name="Hubbard S.S."/>
            <person name="Banfield J.F."/>
        </authorList>
    </citation>
    <scope>NUCLEOTIDE SEQUENCE [LARGE SCALE GENOMIC DNA]</scope>
</reference>
<keyword evidence="1" id="KW-0812">Transmembrane</keyword>
<protein>
    <submittedName>
        <fullName evidence="2">Uncharacterized protein</fullName>
    </submittedName>
</protein>